<evidence type="ECO:0000313" key="1">
    <source>
        <dbReference type="EMBL" id="NEC61170.1"/>
    </source>
</evidence>
<dbReference type="Proteomes" id="UP000470404">
    <property type="component" value="Unassembled WGS sequence"/>
</dbReference>
<dbReference type="RefSeq" id="WP_067585078.1">
    <property type="nucleotide sequence ID" value="NZ_JAAGNC010000189.1"/>
</dbReference>
<accession>A0ABX0C007</accession>
<evidence type="ECO:0000313" key="2">
    <source>
        <dbReference type="Proteomes" id="UP000470404"/>
    </source>
</evidence>
<organism evidence="1 2">
    <name type="scientific">Amycolatopsis rubida</name>
    <dbReference type="NCBI Taxonomy" id="112413"/>
    <lineage>
        <taxon>Bacteria</taxon>
        <taxon>Bacillati</taxon>
        <taxon>Actinomycetota</taxon>
        <taxon>Actinomycetes</taxon>
        <taxon>Pseudonocardiales</taxon>
        <taxon>Pseudonocardiaceae</taxon>
        <taxon>Amycolatopsis</taxon>
    </lineage>
</organism>
<gene>
    <name evidence="1" type="ORF">G3I59_37630</name>
</gene>
<sequence>MTSEHLDRTTVAALARAAGISLFAADIAPLTAAVQQLTLATSALHQVEFCRPRRPSDDAGHDR</sequence>
<keyword evidence="2" id="KW-1185">Reference proteome</keyword>
<proteinExistence type="predicted"/>
<protein>
    <submittedName>
        <fullName evidence="1">Uncharacterized protein</fullName>
    </submittedName>
</protein>
<reference evidence="1 2" key="1">
    <citation type="submission" date="2020-01" db="EMBL/GenBank/DDBJ databases">
        <title>Insect and environment-associated Actinomycetes.</title>
        <authorList>
            <person name="Currrie C."/>
            <person name="Chevrette M."/>
            <person name="Carlson C."/>
            <person name="Stubbendieck R."/>
            <person name="Wendt-Pienkowski E."/>
        </authorList>
    </citation>
    <scope>NUCLEOTIDE SEQUENCE [LARGE SCALE GENOMIC DNA]</scope>
    <source>
        <strain evidence="1 2">SID8386</strain>
    </source>
</reference>
<dbReference type="EMBL" id="JAAGNC010000189">
    <property type="protein sequence ID" value="NEC61170.1"/>
    <property type="molecule type" value="Genomic_DNA"/>
</dbReference>
<comment type="caution">
    <text evidence="1">The sequence shown here is derived from an EMBL/GenBank/DDBJ whole genome shotgun (WGS) entry which is preliminary data.</text>
</comment>
<name>A0ABX0C007_9PSEU</name>